<dbReference type="Gene3D" id="2.20.110.10">
    <property type="entry name" value="Histone H3 K4-specific methyltransferase SET7/9 N-terminal domain"/>
    <property type="match status" value="1"/>
</dbReference>
<evidence type="ECO:0000313" key="2">
    <source>
        <dbReference type="Proteomes" id="UP001165367"/>
    </source>
</evidence>
<reference evidence="1" key="1">
    <citation type="submission" date="2022-01" db="EMBL/GenBank/DDBJ databases">
        <authorList>
            <person name="Jo J.-H."/>
            <person name="Im W.-T."/>
        </authorList>
    </citation>
    <scope>NUCLEOTIDE SEQUENCE</scope>
    <source>
        <strain evidence="1">NA20</strain>
    </source>
</reference>
<evidence type="ECO:0000313" key="1">
    <source>
        <dbReference type="EMBL" id="MCG2617844.1"/>
    </source>
</evidence>
<dbReference type="Proteomes" id="UP001165367">
    <property type="component" value="Unassembled WGS sequence"/>
</dbReference>
<name>A0ABS9L019_9BACT</name>
<gene>
    <name evidence="1" type="ORF">LZZ85_26320</name>
</gene>
<keyword evidence="2" id="KW-1185">Reference proteome</keyword>
<dbReference type="RefSeq" id="WP_237876715.1">
    <property type="nucleotide sequence ID" value="NZ_JAKLTR010000026.1"/>
</dbReference>
<dbReference type="SUPFAM" id="SSF82185">
    <property type="entry name" value="Histone H3 K4-specific methyltransferase SET7/9 N-terminal domain"/>
    <property type="match status" value="1"/>
</dbReference>
<comment type="caution">
    <text evidence="1">The sequence shown here is derived from an EMBL/GenBank/DDBJ whole genome shotgun (WGS) entry which is preliminary data.</text>
</comment>
<organism evidence="1 2">
    <name type="scientific">Terrimonas ginsenosidimutans</name>
    <dbReference type="NCBI Taxonomy" id="2908004"/>
    <lineage>
        <taxon>Bacteria</taxon>
        <taxon>Pseudomonadati</taxon>
        <taxon>Bacteroidota</taxon>
        <taxon>Chitinophagia</taxon>
        <taxon>Chitinophagales</taxon>
        <taxon>Chitinophagaceae</taxon>
        <taxon>Terrimonas</taxon>
    </lineage>
</organism>
<dbReference type="EMBL" id="JAKLTR010000026">
    <property type="protein sequence ID" value="MCG2617844.1"/>
    <property type="molecule type" value="Genomic_DNA"/>
</dbReference>
<proteinExistence type="predicted"/>
<protein>
    <submittedName>
        <fullName evidence="1">Uncharacterized protein</fullName>
    </submittedName>
</protein>
<dbReference type="PROSITE" id="PS51257">
    <property type="entry name" value="PROKAR_LIPOPROTEIN"/>
    <property type="match status" value="1"/>
</dbReference>
<sequence>MKIIVSLIFVIILTGCKDKSPQEKRLLVDDSLLAVGQISDDTIYSGLVKFYDPRSSKILYSCNYKDGKLDGIKTDFHENGEVYSRQMYHGGLPHGYVNFYDTAGQIYARQFFYYGLKSGPSINWKDGQPTSFHFYSLDNRLLIDLDYSDLTEKLISDVQQGFFFYQTSEVITANWRDGTSAQKDIFLYLPKPPKFDFKYSLVKIDSQYKVLSIIREISSNDIFEKISVPASDTASLAIRLIVDDAIHEGTHTMFKKL</sequence>
<accession>A0ABS9L019</accession>